<evidence type="ECO:0000259" key="1">
    <source>
        <dbReference type="Pfam" id="PF13785"/>
    </source>
</evidence>
<dbReference type="Proteomes" id="UP000006048">
    <property type="component" value="Chromosome"/>
</dbReference>
<gene>
    <name evidence="2" type="ordered locus">Turpa_3164</name>
</gene>
<dbReference type="EMBL" id="CP002959">
    <property type="protein sequence ID" value="AFM13803.1"/>
    <property type="molecule type" value="Genomic_DNA"/>
</dbReference>
<evidence type="ECO:0000313" key="2">
    <source>
        <dbReference type="EMBL" id="AFM13803.1"/>
    </source>
</evidence>
<name>I4B946_TURPD</name>
<accession>I4B946</accession>
<reference evidence="2 3" key="1">
    <citation type="submission" date="2012-06" db="EMBL/GenBank/DDBJ databases">
        <title>The complete chromosome of genome of Turneriella parva DSM 21527.</title>
        <authorList>
            <consortium name="US DOE Joint Genome Institute (JGI-PGF)"/>
            <person name="Lucas S."/>
            <person name="Han J."/>
            <person name="Lapidus A."/>
            <person name="Bruce D."/>
            <person name="Goodwin L."/>
            <person name="Pitluck S."/>
            <person name="Peters L."/>
            <person name="Kyrpides N."/>
            <person name="Mavromatis K."/>
            <person name="Ivanova N."/>
            <person name="Mikhailova N."/>
            <person name="Chertkov O."/>
            <person name="Detter J.C."/>
            <person name="Tapia R."/>
            <person name="Han C."/>
            <person name="Land M."/>
            <person name="Hauser L."/>
            <person name="Markowitz V."/>
            <person name="Cheng J.-F."/>
            <person name="Hugenholtz P."/>
            <person name="Woyke T."/>
            <person name="Wu D."/>
            <person name="Gronow S."/>
            <person name="Wellnitz S."/>
            <person name="Brambilla E."/>
            <person name="Klenk H.-P."/>
            <person name="Eisen J.A."/>
        </authorList>
    </citation>
    <scope>NUCLEOTIDE SEQUENCE [LARGE SCALE GENOMIC DNA]</scope>
    <source>
        <strain evidence="3">ATCC BAA-1111 / DSM 21527 / NCTC 11395 / H</strain>
    </source>
</reference>
<protein>
    <recommendedName>
        <fullName evidence="1">DUF4178 domain-containing protein</fullName>
    </recommendedName>
</protein>
<sequence>MKQSSCPSCGAPLTFENAHSLYAVCKYCRTMSVQTEDALKEVGKTAALVEDGSPLQLGTTGTIDGKTFKIVGRIQYQFGLGFWNEWYISIDSDDAWLGEASGLYFYTRLKKDAKIPENLEFANLYAGAPVTIDGKEFFVKDMQTSKVVSGEGELPFPFETAYEAPVVDLVRHDGTFATIDFSEDGSTGLTAGAPLVFIGRPLLFSDLNLTRIRSVYGFKASAAEVAS</sequence>
<dbReference type="Pfam" id="PF13785">
    <property type="entry name" value="DUF4178"/>
    <property type="match status" value="1"/>
</dbReference>
<organism evidence="2 3">
    <name type="scientific">Turneriella parva (strain ATCC BAA-1111 / DSM 21527 / NCTC 11395 / H)</name>
    <name type="common">Leptospira parva</name>
    <dbReference type="NCBI Taxonomy" id="869212"/>
    <lineage>
        <taxon>Bacteria</taxon>
        <taxon>Pseudomonadati</taxon>
        <taxon>Spirochaetota</taxon>
        <taxon>Spirochaetia</taxon>
        <taxon>Leptospirales</taxon>
        <taxon>Leptospiraceae</taxon>
        <taxon>Turneriella</taxon>
    </lineage>
</organism>
<proteinExistence type="predicted"/>
<keyword evidence="3" id="KW-1185">Reference proteome</keyword>
<dbReference type="STRING" id="869212.Turpa_3164"/>
<feature type="domain" description="DUF4178" evidence="1">
    <location>
        <begin position="56"/>
        <end position="192"/>
    </location>
</feature>
<dbReference type="AlphaFoldDB" id="I4B946"/>
<dbReference type="HOGENOM" id="CLU_113673_0_0_12"/>
<dbReference type="KEGG" id="tpx:Turpa_3164"/>
<evidence type="ECO:0000313" key="3">
    <source>
        <dbReference type="Proteomes" id="UP000006048"/>
    </source>
</evidence>
<dbReference type="InterPro" id="IPR025235">
    <property type="entry name" value="DUF4178"/>
</dbReference>